<dbReference type="Proteomes" id="UP000471751">
    <property type="component" value="Unassembled WGS sequence"/>
</dbReference>
<keyword evidence="1" id="KW-0812">Transmembrane</keyword>
<evidence type="ECO:0000313" key="3">
    <source>
        <dbReference type="Proteomes" id="UP000471751"/>
    </source>
</evidence>
<reference evidence="2 3" key="1">
    <citation type="submission" date="2020-02" db="EMBL/GenBank/DDBJ databases">
        <title>Broccoli isolated Pseudomonas sp.</title>
        <authorList>
            <person name="Fujikawa T."/>
            <person name="Sawada H."/>
        </authorList>
    </citation>
    <scope>NUCLEOTIDE SEQUENCE [LARGE SCALE GENOMIC DNA]</scope>
    <source>
        <strain evidence="2 3">JCM 32154</strain>
    </source>
</reference>
<evidence type="ECO:0000256" key="1">
    <source>
        <dbReference type="SAM" id="Phobius"/>
    </source>
</evidence>
<keyword evidence="1" id="KW-0472">Membrane</keyword>
<feature type="transmembrane region" description="Helical" evidence="1">
    <location>
        <begin position="42"/>
        <end position="62"/>
    </location>
</feature>
<accession>A0A6I5RUD4</accession>
<evidence type="ECO:0008006" key="4">
    <source>
        <dbReference type="Google" id="ProtNLM"/>
    </source>
</evidence>
<protein>
    <recommendedName>
        <fullName evidence="4">DUF4760 domain-containing protein</fullName>
    </recommendedName>
</protein>
<gene>
    <name evidence="2" type="ORF">G3O07_18990</name>
</gene>
<evidence type="ECO:0000313" key="2">
    <source>
        <dbReference type="EMBL" id="NES11359.1"/>
    </source>
</evidence>
<keyword evidence="3" id="KW-1185">Reference proteome</keyword>
<comment type="caution">
    <text evidence="2">The sequence shown here is derived from an EMBL/GenBank/DDBJ whole genome shotgun (WGS) entry which is preliminary data.</text>
</comment>
<dbReference type="AlphaFoldDB" id="A0A6I5RUD4"/>
<dbReference type="EMBL" id="JAAHBT010000237">
    <property type="protein sequence ID" value="NES11359.1"/>
    <property type="molecule type" value="Genomic_DNA"/>
</dbReference>
<keyword evidence="1" id="KW-1133">Transmembrane helix</keyword>
<sequence length="235" mass="26769">MKIDWIVWLGCVLLFGAGVILGLAPAGDSFYKVENIHDFFEIIAAIATVTAVVVAVLSVNAWKSQMRDTADHDLARKILVSAYEYREAIKAIRSPVIMSYEASPEAGEKAVEDPKLESFRGECRAYQRRFSRAEPIRVRLLTYSLEAEVVWGEELKDYLIHLMRLETEISIFLRSHLIAQDPSSPDDSKKAHSEILLSKRDALMDDFSEEGDAFTQDMKKRLSKIEQFLKEKLIR</sequence>
<name>A0A6I5RUD4_9PSED</name>
<dbReference type="RefSeq" id="WP_163938922.1">
    <property type="nucleotide sequence ID" value="NZ_BMQU01000003.1"/>
</dbReference>
<organism evidence="2 3">
    <name type="scientific">Pseudomonas laurentiana</name>
    <dbReference type="NCBI Taxonomy" id="2364649"/>
    <lineage>
        <taxon>Bacteria</taxon>
        <taxon>Pseudomonadati</taxon>
        <taxon>Pseudomonadota</taxon>
        <taxon>Gammaproteobacteria</taxon>
        <taxon>Pseudomonadales</taxon>
        <taxon>Pseudomonadaceae</taxon>
        <taxon>Pseudomonas</taxon>
    </lineage>
</organism>
<proteinExistence type="predicted"/>